<dbReference type="RefSeq" id="XP_019890524.1">
    <property type="nucleotide sequence ID" value="XM_020034965.2"/>
</dbReference>
<accession>A0A9J7IBQ6</accession>
<sequence length="438" mass="49363">MKFKIYISYLYNVEATIGRISVLFWKHCYKRLYCSFWCRQQGIGKLENKMKIYFVLFAVWVAKSSAGFLEAGHYYQPQQAPPPPPQYPIPQAPAPIADNTPRAYTFRVFHQPQEQQQQYLPPQTTTTTTQNYKIIKVIPEPSQPNVVRVIHQQQPQQQQYPQPAVGSVSYVNVLHAEENPQATGYGGQYQNGYSHGSYVNQQTIQQPAPSPLYQHPHHTVQHQQQQQQQPQVQIPYFKPLPQKYFGIYAKKNGILGKKEIGFYAGKTPSTYASGNLDSKTYSEGVAGANAHHDFSKEVGIYAKKNGLLLGKKEIGFYVDKKPSSYASNYPASNEYVPEKAKGYGEEDADVPSNSDFSKQIGIYAKKNGVVLGKKEIGFYVNKKPSTYSGGYIDFDKDAVEEGKELSDHVAEVDPHAEFLKHFKFFFTAFGGALASGIH</sequence>
<dbReference type="GeneID" id="109611759"/>
<feature type="region of interest" description="Disordered" evidence="1">
    <location>
        <begin position="207"/>
        <end position="227"/>
    </location>
</feature>
<dbReference type="VEuPathDB" id="VectorBase:MDOMA2_018171"/>
<protein>
    <submittedName>
        <fullName evidence="3">Uncharacterized protein LOC109611759</fullName>
    </submittedName>
</protein>
<reference evidence="3" key="1">
    <citation type="submission" date="2025-08" db="UniProtKB">
        <authorList>
            <consortium name="RefSeq"/>
        </authorList>
    </citation>
    <scope>IDENTIFICATION</scope>
    <source>
        <strain evidence="3">Aabys</strain>
        <tissue evidence="3">Whole body</tissue>
    </source>
</reference>
<name>A0A9J7IBQ6_MUSDO</name>
<evidence type="ECO:0000256" key="1">
    <source>
        <dbReference type="SAM" id="MobiDB-lite"/>
    </source>
</evidence>
<dbReference type="KEGG" id="mde:109611759"/>
<gene>
    <name evidence="3" type="primary">LOC109611759</name>
</gene>
<organism evidence="2 3">
    <name type="scientific">Musca domestica</name>
    <name type="common">House fly</name>
    <dbReference type="NCBI Taxonomy" id="7370"/>
    <lineage>
        <taxon>Eukaryota</taxon>
        <taxon>Metazoa</taxon>
        <taxon>Ecdysozoa</taxon>
        <taxon>Arthropoda</taxon>
        <taxon>Hexapoda</taxon>
        <taxon>Insecta</taxon>
        <taxon>Pterygota</taxon>
        <taxon>Neoptera</taxon>
        <taxon>Endopterygota</taxon>
        <taxon>Diptera</taxon>
        <taxon>Brachycera</taxon>
        <taxon>Muscomorpha</taxon>
        <taxon>Muscoidea</taxon>
        <taxon>Muscidae</taxon>
        <taxon>Musca</taxon>
    </lineage>
</organism>
<keyword evidence="2" id="KW-1185">Reference proteome</keyword>
<evidence type="ECO:0000313" key="2">
    <source>
        <dbReference type="Proteomes" id="UP001652621"/>
    </source>
</evidence>
<proteinExistence type="predicted"/>
<dbReference type="AlphaFoldDB" id="A0A9J7IBQ6"/>
<dbReference type="Proteomes" id="UP001652621">
    <property type="component" value="Unplaced"/>
</dbReference>
<evidence type="ECO:0000313" key="3">
    <source>
        <dbReference type="RefSeq" id="XP_019890524.1"/>
    </source>
</evidence>